<dbReference type="EMBL" id="KE148176">
    <property type="protein sequence ID" value="EPE02601.1"/>
    <property type="molecule type" value="Genomic_DNA"/>
</dbReference>
<dbReference type="eggNOG" id="ENOG502STJ5">
    <property type="taxonomic scope" value="Eukaryota"/>
</dbReference>
<protein>
    <submittedName>
        <fullName evidence="2">Uncharacterized protein</fullName>
    </submittedName>
</protein>
<name>S3BT66_OPHP1</name>
<dbReference type="Proteomes" id="UP000016923">
    <property type="component" value="Unassembled WGS sequence"/>
</dbReference>
<evidence type="ECO:0000256" key="1">
    <source>
        <dbReference type="SAM" id="SignalP"/>
    </source>
</evidence>
<reference evidence="2 3" key="1">
    <citation type="journal article" date="2013" name="BMC Genomics">
        <title>The genome and transcriptome of the pine saprophyte Ophiostoma piceae, and a comparison with the bark beetle-associated pine pathogen Grosmannia clavigera.</title>
        <authorList>
            <person name="Haridas S."/>
            <person name="Wang Y."/>
            <person name="Lim L."/>
            <person name="Massoumi Alamouti S."/>
            <person name="Jackman S."/>
            <person name="Docking R."/>
            <person name="Robertson G."/>
            <person name="Birol I."/>
            <person name="Bohlmann J."/>
            <person name="Breuil C."/>
        </authorList>
    </citation>
    <scope>NUCLEOTIDE SEQUENCE [LARGE SCALE GENOMIC DNA]</scope>
    <source>
        <strain evidence="2 3">UAMH 11346</strain>
    </source>
</reference>
<dbReference type="VEuPathDB" id="FungiDB:F503_06577"/>
<organism evidence="2 3">
    <name type="scientific">Ophiostoma piceae (strain UAMH 11346)</name>
    <name type="common">Sap stain fungus</name>
    <dbReference type="NCBI Taxonomy" id="1262450"/>
    <lineage>
        <taxon>Eukaryota</taxon>
        <taxon>Fungi</taxon>
        <taxon>Dikarya</taxon>
        <taxon>Ascomycota</taxon>
        <taxon>Pezizomycotina</taxon>
        <taxon>Sordariomycetes</taxon>
        <taxon>Sordariomycetidae</taxon>
        <taxon>Ophiostomatales</taxon>
        <taxon>Ophiostomataceae</taxon>
        <taxon>Ophiostoma</taxon>
    </lineage>
</organism>
<evidence type="ECO:0000313" key="2">
    <source>
        <dbReference type="EMBL" id="EPE02601.1"/>
    </source>
</evidence>
<dbReference type="HOGENOM" id="CLU_717850_0_0_1"/>
<gene>
    <name evidence="2" type="ORF">F503_06577</name>
</gene>
<keyword evidence="3" id="KW-1185">Reference proteome</keyword>
<proteinExistence type="predicted"/>
<keyword evidence="1" id="KW-0732">Signal</keyword>
<feature type="signal peptide" evidence="1">
    <location>
        <begin position="1"/>
        <end position="29"/>
    </location>
</feature>
<dbReference type="AlphaFoldDB" id="S3BT66"/>
<accession>S3BT66</accession>
<evidence type="ECO:0000313" key="3">
    <source>
        <dbReference type="Proteomes" id="UP000016923"/>
    </source>
</evidence>
<sequence>MLEMLYLAGFRPVLFIAVALLEQLAGKWASARGSRHSKYSFCSSERPPREDAYDLRVNRSPLFSRARYSDEVEFIFLKNIHPQVRWAIDPQVCILRQEASQLGTVLDIGPLCASENADPATDFSMLASINQLGMFYGLQVSDLLEAASIRHCLIADVLTEALGSDNMVGDTFVAVCDDQLAVAGALLSATGMFLDAEPTFYDDATTDDRFPGFVFAGKEVDVETNPCRIMIVPASYWHIKLDTDNYARNTVLLSEPRCRFPNKLHYMDALIDMIAARTRKPKESNGSISTYLDCQLLNFMACVPKSLVARLPLEDRLFLELFYKVLLPSARVKLCVEYDKIRRGETTVDEARTRIPRKDLALNKIKARYQARMKAADAAGKEGQK</sequence>
<dbReference type="OrthoDB" id="4175694at2759"/>
<feature type="chain" id="PRO_5004506689" evidence="1">
    <location>
        <begin position="30"/>
        <end position="385"/>
    </location>
</feature>